<keyword evidence="6 9" id="KW-1133">Transmembrane helix</keyword>
<protein>
    <recommendedName>
        <fullName evidence="3 9">NADH-ubiquinone oxidoreductase chain 3</fullName>
        <ecNumber evidence="9">7.1.1.2</ecNumber>
    </recommendedName>
</protein>
<evidence type="ECO:0000256" key="3">
    <source>
        <dbReference type="ARBA" id="ARBA00021007"/>
    </source>
</evidence>
<dbReference type="Pfam" id="PF00507">
    <property type="entry name" value="Oxidored_q4"/>
    <property type="match status" value="1"/>
</dbReference>
<dbReference type="PANTHER" id="PTHR11058:SF9">
    <property type="entry name" value="NADH-UBIQUINONE OXIDOREDUCTASE CHAIN 3"/>
    <property type="match status" value="1"/>
</dbReference>
<evidence type="ECO:0000256" key="1">
    <source>
        <dbReference type="ARBA" id="ARBA00004370"/>
    </source>
</evidence>
<evidence type="ECO:0000313" key="10">
    <source>
        <dbReference type="EMBL" id="AAS75446.1"/>
    </source>
</evidence>
<evidence type="ECO:0000256" key="4">
    <source>
        <dbReference type="ARBA" id="ARBA00022448"/>
    </source>
</evidence>
<comment type="similarity">
    <text evidence="2 9">Belongs to the complex I subunit 3 family.</text>
</comment>
<evidence type="ECO:0000256" key="8">
    <source>
        <dbReference type="ARBA" id="ARBA00049551"/>
    </source>
</evidence>
<sequence>MFKIIIFFNLMTFILLILMMMSILIFKKTLNSREKQSMFECGFDFLTNLRIPLSIHFYMLSIVFLIFDIELILIIPIMFMFKTIKLKLVMNILLIFMLIMMMGLLYEWYAGLINWMI</sequence>
<dbReference type="GO" id="GO:0031966">
    <property type="term" value="C:mitochondrial membrane"/>
    <property type="evidence" value="ECO:0007669"/>
    <property type="project" value="UniProtKB-SubCell"/>
</dbReference>
<geneLocation type="mitochondrion" evidence="10"/>
<gene>
    <name evidence="10" type="primary">ND3</name>
</gene>
<keyword evidence="4 9" id="KW-0813">Transport</keyword>
<keyword evidence="5 9" id="KW-0812">Transmembrane</keyword>
<dbReference type="EMBL" id="AY572539">
    <property type="protein sequence ID" value="AAS75446.1"/>
    <property type="molecule type" value="Genomic_DNA"/>
</dbReference>
<comment type="subcellular location">
    <subcellularLocation>
        <location evidence="1">Membrane</location>
    </subcellularLocation>
    <subcellularLocation>
        <location evidence="9">Mitochondrion membrane</location>
        <topology evidence="9">Multi-pass membrane protein</topology>
    </subcellularLocation>
</comment>
<dbReference type="EC" id="7.1.1.2" evidence="9"/>
<keyword evidence="9" id="KW-1278">Translocase</keyword>
<dbReference type="AlphaFoldDB" id="Q697F6"/>
<accession>Q697F6</accession>
<organism evidence="10">
    <name type="scientific">Neomaskellia andropogonis</name>
    <name type="common">Sugarcane whitefly</name>
    <dbReference type="NCBI Taxonomy" id="266944"/>
    <lineage>
        <taxon>Eukaryota</taxon>
        <taxon>Metazoa</taxon>
        <taxon>Ecdysozoa</taxon>
        <taxon>Arthropoda</taxon>
        <taxon>Hexapoda</taxon>
        <taxon>Insecta</taxon>
        <taxon>Pterygota</taxon>
        <taxon>Neoptera</taxon>
        <taxon>Paraneoptera</taxon>
        <taxon>Hemiptera</taxon>
        <taxon>Sternorrhyncha</taxon>
        <taxon>Aleyrodoidea</taxon>
        <taxon>Aleyrodidae</taxon>
        <taxon>Aleyrodinae</taxon>
        <taxon>Neomaskellia</taxon>
    </lineage>
</organism>
<keyword evidence="9" id="KW-0520">NAD</keyword>
<dbReference type="GO" id="GO:0030964">
    <property type="term" value="C:NADH dehydrogenase complex"/>
    <property type="evidence" value="ECO:0007669"/>
    <property type="project" value="TreeGrafter"/>
</dbReference>
<comment type="catalytic activity">
    <reaction evidence="8 9">
        <text>a ubiquinone + NADH + 5 H(+)(in) = a ubiquinol + NAD(+) + 4 H(+)(out)</text>
        <dbReference type="Rhea" id="RHEA:29091"/>
        <dbReference type="Rhea" id="RHEA-COMP:9565"/>
        <dbReference type="Rhea" id="RHEA-COMP:9566"/>
        <dbReference type="ChEBI" id="CHEBI:15378"/>
        <dbReference type="ChEBI" id="CHEBI:16389"/>
        <dbReference type="ChEBI" id="CHEBI:17976"/>
        <dbReference type="ChEBI" id="CHEBI:57540"/>
        <dbReference type="ChEBI" id="CHEBI:57945"/>
        <dbReference type="EC" id="7.1.1.2"/>
    </reaction>
</comment>
<dbReference type="PANTHER" id="PTHR11058">
    <property type="entry name" value="NADH-UBIQUINONE OXIDOREDUCTASE CHAIN 3"/>
    <property type="match status" value="1"/>
</dbReference>
<name>Q697F6_NEOAD</name>
<keyword evidence="9" id="KW-0249">Electron transport</keyword>
<dbReference type="InterPro" id="IPR038430">
    <property type="entry name" value="NDAH_ubi_oxred_su3_sf"/>
</dbReference>
<evidence type="ECO:0000256" key="5">
    <source>
        <dbReference type="ARBA" id="ARBA00022692"/>
    </source>
</evidence>
<dbReference type="Gene3D" id="1.20.58.1610">
    <property type="entry name" value="NADH:ubiquinone/plastoquinone oxidoreductase, chain 3"/>
    <property type="match status" value="1"/>
</dbReference>
<feature type="transmembrane region" description="Helical" evidence="9">
    <location>
        <begin position="55"/>
        <end position="81"/>
    </location>
</feature>
<evidence type="ECO:0000256" key="7">
    <source>
        <dbReference type="ARBA" id="ARBA00023136"/>
    </source>
</evidence>
<proteinExistence type="inferred from homology"/>
<comment type="function">
    <text evidence="9">Core subunit of the mitochondrial membrane respiratory chain NADH dehydrogenase (Complex I) which catalyzes electron transfer from NADH through the respiratory chain, using ubiquinone as an electron acceptor. Essential for the catalytic activity of complex I.</text>
</comment>
<evidence type="ECO:0000256" key="2">
    <source>
        <dbReference type="ARBA" id="ARBA00008472"/>
    </source>
</evidence>
<evidence type="ECO:0000256" key="9">
    <source>
        <dbReference type="RuleBase" id="RU003640"/>
    </source>
</evidence>
<feature type="transmembrane region" description="Helical" evidence="9">
    <location>
        <begin position="7"/>
        <end position="26"/>
    </location>
</feature>
<dbReference type="GO" id="GO:0008137">
    <property type="term" value="F:NADH dehydrogenase (ubiquinone) activity"/>
    <property type="evidence" value="ECO:0007669"/>
    <property type="project" value="UniProtKB-UniRule"/>
</dbReference>
<keyword evidence="7 9" id="KW-0472">Membrane</keyword>
<keyword evidence="9 10" id="KW-0496">Mitochondrion</keyword>
<reference evidence="10" key="1">
    <citation type="journal article" date="2004" name="BMC Evol. Biol.">
        <title>Organization of the mitochondrial genomes of whiteflies, aphids, and psyllids (Hemiptera, Sternorrhyncha).</title>
        <authorList>
            <person name="Thao M.L."/>
            <person name="Baumann L."/>
            <person name="Baumann P."/>
        </authorList>
    </citation>
    <scope>NUCLEOTIDE SEQUENCE</scope>
</reference>
<keyword evidence="9" id="KW-0830">Ubiquinone</keyword>
<dbReference type="InterPro" id="IPR000440">
    <property type="entry name" value="NADH_UbQ/plastoQ_OxRdtase_su3"/>
</dbReference>
<feature type="transmembrane region" description="Helical" evidence="9">
    <location>
        <begin position="88"/>
        <end position="109"/>
    </location>
</feature>
<keyword evidence="9" id="KW-0679">Respiratory chain</keyword>
<evidence type="ECO:0000256" key="6">
    <source>
        <dbReference type="ARBA" id="ARBA00022989"/>
    </source>
</evidence>